<dbReference type="PANTHER" id="PTHR10039:SF15">
    <property type="entry name" value="NACHT DOMAIN-CONTAINING PROTEIN"/>
    <property type="match status" value="1"/>
</dbReference>
<dbReference type="SMART" id="SM00248">
    <property type="entry name" value="ANK"/>
    <property type="match status" value="6"/>
</dbReference>
<dbReference type="Proteomes" id="UP000248423">
    <property type="component" value="Unassembled WGS sequence"/>
</dbReference>
<feature type="repeat" description="ANK" evidence="2">
    <location>
        <begin position="550"/>
        <end position="582"/>
    </location>
</feature>
<proteinExistence type="predicted"/>
<sequence length="697" mass="79049">KRENPDRIPGTCEWFVTHELFQDWRRSKTSRMLWVSADPGCGKSVLAKYLVDSVLHSSCYFFFKDDFEDQRNAATALSCILHQLFLHKPILLSSEELWDILIDVSSDSSAGEIICLLDAFDECEDRGKSQLTRALYRLYSVRRNFNLKFLLTSRPYGKIRRAFQPLDIPGLPVIHLSGESELEAEKISREIDRYIEAKVSMIGAQLRLGEEEQLFLLDRLMSVPNRTYLWVHLTLELIEDNIDLGKSGIVAVTSCLPRTVDEAYEKILSGSLNAEKARRLLHIVVAAVRPMTLKEIDLALALEANHKTYNDLELKSEERIRENVRDYCGLFVTVIDSRIYLLHQTAKEFLIQSFQSGSPRGSQITNKWQHSLKPEESHRILMKICIWHLSFLEFETRPLRETESADSYAGRRLFIEYSAKHWAFHLHESGCELSVSQLALHLCDTGSPRCATWFRVFWMGAQRAFPEEVTTLMVTSYFGLSTVVQVLLESKHDDIHATDGTYHRTALSWAAENGFDVIARQLIKGTRSSLKGIIKAPFWKRAQVDSRDRYLRTPLTYAVWNGHLAVAKLLLKSGAQVDIEDDVCGTPLSYALFSGNQHMAKLLLRRGGLAQAGDLRQEVLNEAACKGHAEVVGLLLANIEKPEDIPSKSLPVAVQNGHMEIVRLLVEKGADIDTRDLLDTPLLIAIQNGYVEVAKLL</sequence>
<dbReference type="SUPFAM" id="SSF48403">
    <property type="entry name" value="Ankyrin repeat"/>
    <property type="match status" value="1"/>
</dbReference>
<name>A0A319EJ80_ASPSB</name>
<evidence type="ECO:0000259" key="4">
    <source>
        <dbReference type="Pfam" id="PF24883"/>
    </source>
</evidence>
<evidence type="ECO:0000256" key="1">
    <source>
        <dbReference type="ARBA" id="ARBA00022737"/>
    </source>
</evidence>
<dbReference type="InterPro" id="IPR002110">
    <property type="entry name" value="Ankyrin_rpt"/>
</dbReference>
<keyword evidence="6" id="KW-1185">Reference proteome</keyword>
<feature type="repeat" description="ANK" evidence="2">
    <location>
        <begin position="650"/>
        <end position="677"/>
    </location>
</feature>
<dbReference type="OrthoDB" id="20872at2759"/>
<dbReference type="EMBL" id="KZ826340">
    <property type="protein sequence ID" value="PYI07685.1"/>
    <property type="molecule type" value="Genomic_DNA"/>
</dbReference>
<dbReference type="Gene3D" id="1.25.40.20">
    <property type="entry name" value="Ankyrin repeat-containing domain"/>
    <property type="match status" value="2"/>
</dbReference>
<dbReference type="Pfam" id="PF24883">
    <property type="entry name" value="NPHP3_N"/>
    <property type="match status" value="1"/>
</dbReference>
<dbReference type="InterPro" id="IPR027417">
    <property type="entry name" value="P-loop_NTPase"/>
</dbReference>
<keyword evidence="2" id="KW-0040">ANK repeat</keyword>
<dbReference type="PANTHER" id="PTHR10039">
    <property type="entry name" value="AMELOGENIN"/>
    <property type="match status" value="1"/>
</dbReference>
<dbReference type="AlphaFoldDB" id="A0A319EJ80"/>
<organism evidence="5 6">
    <name type="scientific">Aspergillus sclerotiicarbonarius (strain CBS 121057 / IBT 28362)</name>
    <dbReference type="NCBI Taxonomy" id="1448318"/>
    <lineage>
        <taxon>Eukaryota</taxon>
        <taxon>Fungi</taxon>
        <taxon>Dikarya</taxon>
        <taxon>Ascomycota</taxon>
        <taxon>Pezizomycotina</taxon>
        <taxon>Eurotiomycetes</taxon>
        <taxon>Eurotiomycetidae</taxon>
        <taxon>Eurotiales</taxon>
        <taxon>Aspergillaceae</taxon>
        <taxon>Aspergillus</taxon>
        <taxon>Aspergillus subgen. Circumdati</taxon>
    </lineage>
</organism>
<feature type="domain" description="Nephrocystin 3-like N-terminal" evidence="4">
    <location>
        <begin position="10"/>
        <end position="154"/>
    </location>
</feature>
<dbReference type="InterPro" id="IPR054471">
    <property type="entry name" value="GPIID_WHD"/>
</dbReference>
<dbReference type="Pfam" id="PF13637">
    <property type="entry name" value="Ank_4"/>
    <property type="match status" value="1"/>
</dbReference>
<dbReference type="PROSITE" id="PS50297">
    <property type="entry name" value="ANK_REP_REGION"/>
    <property type="match status" value="2"/>
</dbReference>
<accession>A0A319EJ80</accession>
<gene>
    <name evidence="5" type="ORF">BO78DRAFT_274879</name>
</gene>
<dbReference type="InterPro" id="IPR036770">
    <property type="entry name" value="Ankyrin_rpt-contain_sf"/>
</dbReference>
<evidence type="ECO:0000313" key="5">
    <source>
        <dbReference type="EMBL" id="PYI07685.1"/>
    </source>
</evidence>
<keyword evidence="1" id="KW-0677">Repeat</keyword>
<dbReference type="InterPro" id="IPR056884">
    <property type="entry name" value="NPHP3-like_N"/>
</dbReference>
<protein>
    <submittedName>
        <fullName evidence="5">Ankyrin</fullName>
    </submittedName>
</protein>
<evidence type="ECO:0000259" key="3">
    <source>
        <dbReference type="Pfam" id="PF22939"/>
    </source>
</evidence>
<feature type="domain" description="GPI inositol-deacylase winged helix" evidence="3">
    <location>
        <begin position="265"/>
        <end position="352"/>
    </location>
</feature>
<reference evidence="5 6" key="1">
    <citation type="submission" date="2018-02" db="EMBL/GenBank/DDBJ databases">
        <title>The genomes of Aspergillus section Nigri reveals drivers in fungal speciation.</title>
        <authorList>
            <consortium name="DOE Joint Genome Institute"/>
            <person name="Vesth T.C."/>
            <person name="Nybo J."/>
            <person name="Theobald S."/>
            <person name="Brandl J."/>
            <person name="Frisvad J.C."/>
            <person name="Nielsen K.F."/>
            <person name="Lyhne E.K."/>
            <person name="Kogle M.E."/>
            <person name="Kuo A."/>
            <person name="Riley R."/>
            <person name="Clum A."/>
            <person name="Nolan M."/>
            <person name="Lipzen A."/>
            <person name="Salamov A."/>
            <person name="Henrissat B."/>
            <person name="Wiebenga A."/>
            <person name="De vries R.P."/>
            <person name="Grigoriev I.V."/>
            <person name="Mortensen U.H."/>
            <person name="Andersen M.R."/>
            <person name="Baker S.E."/>
        </authorList>
    </citation>
    <scope>NUCLEOTIDE SEQUENCE [LARGE SCALE GENOMIC DNA]</scope>
    <source>
        <strain evidence="5 6">CBS 121057</strain>
    </source>
</reference>
<feature type="non-terminal residue" evidence="5">
    <location>
        <position position="1"/>
    </location>
</feature>
<dbReference type="Pfam" id="PF22939">
    <property type="entry name" value="WHD_GPIID"/>
    <property type="match status" value="1"/>
</dbReference>
<dbReference type="VEuPathDB" id="FungiDB:BO78DRAFT_274879"/>
<evidence type="ECO:0000313" key="6">
    <source>
        <dbReference type="Proteomes" id="UP000248423"/>
    </source>
</evidence>
<dbReference type="SUPFAM" id="SSF52540">
    <property type="entry name" value="P-loop containing nucleoside triphosphate hydrolases"/>
    <property type="match status" value="1"/>
</dbReference>
<dbReference type="PROSITE" id="PS50088">
    <property type="entry name" value="ANK_REPEAT"/>
    <property type="match status" value="2"/>
</dbReference>
<dbReference type="STRING" id="1448318.A0A319EJ80"/>
<feature type="non-terminal residue" evidence="5">
    <location>
        <position position="697"/>
    </location>
</feature>
<evidence type="ECO:0000256" key="2">
    <source>
        <dbReference type="PROSITE-ProRule" id="PRU00023"/>
    </source>
</evidence>
<dbReference type="Gene3D" id="3.40.50.300">
    <property type="entry name" value="P-loop containing nucleotide triphosphate hydrolases"/>
    <property type="match status" value="1"/>
</dbReference>
<dbReference type="Pfam" id="PF12796">
    <property type="entry name" value="Ank_2"/>
    <property type="match status" value="1"/>
</dbReference>